<keyword evidence="2 4" id="KW-0808">Transferase</keyword>
<keyword evidence="1" id="KW-0328">Glycosyltransferase</keyword>
<dbReference type="RefSeq" id="WP_033684188.1">
    <property type="nucleotide sequence ID" value="NZ_JPFW01000008.1"/>
</dbReference>
<dbReference type="AlphaFoldDB" id="A0A081QBC5"/>
<feature type="domain" description="Glycosyltransferase 2-like" evidence="3">
    <location>
        <begin position="7"/>
        <end position="157"/>
    </location>
</feature>
<comment type="caution">
    <text evidence="4">The sequence shown here is derived from an EMBL/GenBank/DDBJ whole genome shotgun (WGS) entry which is preliminary data.</text>
</comment>
<accession>A0A081QBC5</accession>
<organism evidence="4 5">
    <name type="scientific">Streptococcus mitis</name>
    <dbReference type="NCBI Taxonomy" id="28037"/>
    <lineage>
        <taxon>Bacteria</taxon>
        <taxon>Bacillati</taxon>
        <taxon>Bacillota</taxon>
        <taxon>Bacilli</taxon>
        <taxon>Lactobacillales</taxon>
        <taxon>Streptococcaceae</taxon>
        <taxon>Streptococcus</taxon>
        <taxon>Streptococcus mitis group</taxon>
    </lineage>
</organism>
<evidence type="ECO:0000256" key="1">
    <source>
        <dbReference type="ARBA" id="ARBA00022676"/>
    </source>
</evidence>
<protein>
    <submittedName>
        <fullName evidence="4">Glycosyl transferase 2 family protein</fullName>
    </submittedName>
</protein>
<dbReference type="GO" id="GO:0016757">
    <property type="term" value="F:glycosyltransferase activity"/>
    <property type="evidence" value="ECO:0007669"/>
    <property type="project" value="UniProtKB-KW"/>
</dbReference>
<dbReference type="PATRIC" id="fig|28037.97.peg.1444"/>
<evidence type="ECO:0000256" key="2">
    <source>
        <dbReference type="ARBA" id="ARBA00022679"/>
    </source>
</evidence>
<dbReference type="PANTHER" id="PTHR22916:SF51">
    <property type="entry name" value="GLYCOSYLTRANSFERASE EPSH-RELATED"/>
    <property type="match status" value="1"/>
</dbReference>
<dbReference type="CDD" id="cd00761">
    <property type="entry name" value="Glyco_tranf_GTA_type"/>
    <property type="match status" value="1"/>
</dbReference>
<evidence type="ECO:0000313" key="4">
    <source>
        <dbReference type="EMBL" id="KEQ40248.1"/>
    </source>
</evidence>
<dbReference type="OrthoDB" id="396512at2"/>
<dbReference type="PANTHER" id="PTHR22916">
    <property type="entry name" value="GLYCOSYLTRANSFERASE"/>
    <property type="match status" value="1"/>
</dbReference>
<evidence type="ECO:0000313" key="5">
    <source>
        <dbReference type="Proteomes" id="UP000028030"/>
    </source>
</evidence>
<dbReference type="Pfam" id="PF00535">
    <property type="entry name" value="Glycos_transf_2"/>
    <property type="match status" value="1"/>
</dbReference>
<dbReference type="EMBL" id="JPFW01000008">
    <property type="protein sequence ID" value="KEQ40248.1"/>
    <property type="molecule type" value="Genomic_DNA"/>
</dbReference>
<dbReference type="InterPro" id="IPR001173">
    <property type="entry name" value="Glyco_trans_2-like"/>
</dbReference>
<name>A0A081QBC5_STRMT</name>
<evidence type="ECO:0000259" key="3">
    <source>
        <dbReference type="Pfam" id="PF00535"/>
    </source>
</evidence>
<sequence length="296" mass="34630">MIPDLISVIVPIYNVEDYIRQCFDSLLHQTYQNFEVLMINDGSPDNSASICQEYAARDSRFRYFEKENGGISTAVNLGIEHSQGEYVTLMDPDDWADNDYLEVLYNAIVQEGADVSISSYKRFDMSNNSFYFHAFTKEYDKKVFTNKEFLESLPNLVASDYSFFITFSKLVRKEMIGLIRFNADTKLAMDMEFWYKVYLKVNKVVFVNRDTYTYRIHSTSAANNLTVEKLKSSMQHRLAFIAILAARGINIESYVQDYIRHLYDVMAVIENQGLEADETLRWIREMMYLLTFKNEE</sequence>
<dbReference type="SUPFAM" id="SSF53448">
    <property type="entry name" value="Nucleotide-diphospho-sugar transferases"/>
    <property type="match status" value="1"/>
</dbReference>
<proteinExistence type="predicted"/>
<dbReference type="Gene3D" id="3.90.550.10">
    <property type="entry name" value="Spore Coat Polysaccharide Biosynthesis Protein SpsA, Chain A"/>
    <property type="match status" value="1"/>
</dbReference>
<dbReference type="Proteomes" id="UP000028030">
    <property type="component" value="Unassembled WGS sequence"/>
</dbReference>
<reference evidence="4 5" key="1">
    <citation type="submission" date="2014-05" db="EMBL/GenBank/DDBJ databases">
        <authorList>
            <person name="Daugherty S.C."/>
            <person name="Tallon L.J."/>
            <person name="Sadzewicz L."/>
            <person name="Kilian M."/>
            <person name="Tettelin H."/>
        </authorList>
    </citation>
    <scope>NUCLEOTIDE SEQUENCE [LARGE SCALE GENOMIC DNA]</scope>
    <source>
        <strain evidence="4 5">SK642</strain>
    </source>
</reference>
<dbReference type="InterPro" id="IPR029044">
    <property type="entry name" value="Nucleotide-diphossugar_trans"/>
</dbReference>
<gene>
    <name evidence="4" type="ORF">SK642_1506</name>
</gene>